<keyword evidence="1" id="KW-0732">Signal</keyword>
<protein>
    <submittedName>
        <fullName evidence="2">Uncharacterized protein</fullName>
    </submittedName>
</protein>
<evidence type="ECO:0000313" key="2">
    <source>
        <dbReference type="EMBL" id="BAF59746.1"/>
    </source>
</evidence>
<name>A5D1X9_PELTS</name>
<feature type="chain" id="PRO_5002679137" evidence="1">
    <location>
        <begin position="39"/>
        <end position="165"/>
    </location>
</feature>
<dbReference type="eggNOG" id="ENOG5033FK5">
    <property type="taxonomic scope" value="Bacteria"/>
</dbReference>
<keyword evidence="3" id="KW-1185">Reference proteome</keyword>
<organism evidence="2 3">
    <name type="scientific">Pelotomaculum thermopropionicum (strain DSM 13744 / JCM 10971 / SI)</name>
    <dbReference type="NCBI Taxonomy" id="370438"/>
    <lineage>
        <taxon>Bacteria</taxon>
        <taxon>Bacillati</taxon>
        <taxon>Bacillota</taxon>
        <taxon>Clostridia</taxon>
        <taxon>Eubacteriales</taxon>
        <taxon>Desulfotomaculaceae</taxon>
        <taxon>Pelotomaculum</taxon>
    </lineage>
</organism>
<feature type="signal peptide" evidence="1">
    <location>
        <begin position="1"/>
        <end position="38"/>
    </location>
</feature>
<dbReference type="EMBL" id="AP009389">
    <property type="protein sequence ID" value="BAF59746.1"/>
    <property type="molecule type" value="Genomic_DNA"/>
</dbReference>
<dbReference type="HOGENOM" id="CLU_1609268_0_0_9"/>
<sequence length="165" mass="18346">MKTIYFYKGESGLMGFKKSAFSLLLMVVLLAVTSVAFAAAPGSKAPPGPNEPFKEAGIKSLLYLQDWGCDINYVGDGYLNITGFTQAYQTVDYIMVRLYIQRWNGSSWVDLASWPFEKYSDSYVAGAKGLQVTKGYYYRTRATHGLTENGYNESASSYSGYIYAN</sequence>
<dbReference type="Proteomes" id="UP000006556">
    <property type="component" value="Chromosome"/>
</dbReference>
<gene>
    <name evidence="2" type="ordered locus">PTH_1565</name>
</gene>
<evidence type="ECO:0000313" key="3">
    <source>
        <dbReference type="Proteomes" id="UP000006556"/>
    </source>
</evidence>
<dbReference type="AlphaFoldDB" id="A5D1X9"/>
<dbReference type="KEGG" id="pth:PTH_1565"/>
<accession>A5D1X9</accession>
<dbReference type="STRING" id="370438.PTH_1565"/>
<proteinExistence type="predicted"/>
<evidence type="ECO:0000256" key="1">
    <source>
        <dbReference type="SAM" id="SignalP"/>
    </source>
</evidence>
<reference evidence="3" key="1">
    <citation type="journal article" date="2008" name="Genome Res.">
        <title>The genome of Pelotomaculum thermopropionicum reveals niche-associated evolution in anaerobic microbiota.</title>
        <authorList>
            <person name="Kosaka T."/>
            <person name="Kato S."/>
            <person name="Shimoyama T."/>
            <person name="Ishii S."/>
            <person name="Abe T."/>
            <person name="Watanabe K."/>
        </authorList>
    </citation>
    <scope>NUCLEOTIDE SEQUENCE [LARGE SCALE GENOMIC DNA]</scope>
    <source>
        <strain evidence="3">DSM 13744 / JCM 10971 / SI</strain>
    </source>
</reference>